<comment type="caution">
    <text evidence="1">The sequence shown here is derived from an EMBL/GenBank/DDBJ whole genome shotgun (WGS) entry which is preliminary data.</text>
</comment>
<keyword evidence="2" id="KW-1185">Reference proteome</keyword>
<reference evidence="1 2" key="1">
    <citation type="journal article" date="2019" name="Commun. Biol.">
        <title>The bagworm genome reveals a unique fibroin gene that provides high tensile strength.</title>
        <authorList>
            <person name="Kono N."/>
            <person name="Nakamura H."/>
            <person name="Ohtoshi R."/>
            <person name="Tomita M."/>
            <person name="Numata K."/>
            <person name="Arakawa K."/>
        </authorList>
    </citation>
    <scope>NUCLEOTIDE SEQUENCE [LARGE SCALE GENOMIC DNA]</scope>
</reference>
<dbReference type="Proteomes" id="UP000299102">
    <property type="component" value="Unassembled WGS sequence"/>
</dbReference>
<evidence type="ECO:0000313" key="1">
    <source>
        <dbReference type="EMBL" id="GBP28058.1"/>
    </source>
</evidence>
<accession>A0A4C1UNL5</accession>
<organism evidence="1 2">
    <name type="scientific">Eumeta variegata</name>
    <name type="common">Bagworm moth</name>
    <name type="synonym">Eumeta japonica</name>
    <dbReference type="NCBI Taxonomy" id="151549"/>
    <lineage>
        <taxon>Eukaryota</taxon>
        <taxon>Metazoa</taxon>
        <taxon>Ecdysozoa</taxon>
        <taxon>Arthropoda</taxon>
        <taxon>Hexapoda</taxon>
        <taxon>Insecta</taxon>
        <taxon>Pterygota</taxon>
        <taxon>Neoptera</taxon>
        <taxon>Endopterygota</taxon>
        <taxon>Lepidoptera</taxon>
        <taxon>Glossata</taxon>
        <taxon>Ditrysia</taxon>
        <taxon>Tineoidea</taxon>
        <taxon>Psychidae</taxon>
        <taxon>Oiketicinae</taxon>
        <taxon>Eumeta</taxon>
    </lineage>
</organism>
<protein>
    <submittedName>
        <fullName evidence="1">Uncharacterized protein</fullName>
    </submittedName>
</protein>
<sequence>MIESLVFQPEGLPASIVITGKLNNDAWRACKVIGRVRCHSIAENARQTLRLPRMVTECQSTRRGGRRVGNLTISRPIPTAGPLSRDLNTYHWIKKMIVTCLPQMDVLL</sequence>
<dbReference type="EMBL" id="BGZK01000202">
    <property type="protein sequence ID" value="GBP28058.1"/>
    <property type="molecule type" value="Genomic_DNA"/>
</dbReference>
<gene>
    <name evidence="1" type="ORF">EVAR_21178_1</name>
</gene>
<proteinExistence type="predicted"/>
<dbReference type="AlphaFoldDB" id="A0A4C1UNL5"/>
<name>A0A4C1UNL5_EUMVA</name>
<evidence type="ECO:0000313" key="2">
    <source>
        <dbReference type="Proteomes" id="UP000299102"/>
    </source>
</evidence>